<comment type="caution">
    <text evidence="1">The sequence shown here is derived from an EMBL/GenBank/DDBJ whole genome shotgun (WGS) entry which is preliminary data.</text>
</comment>
<dbReference type="AlphaFoldDB" id="A0A7J6E692"/>
<organism evidence="1 2">
    <name type="scientific">Cannabis sativa</name>
    <name type="common">Hemp</name>
    <name type="synonym">Marijuana</name>
    <dbReference type="NCBI Taxonomy" id="3483"/>
    <lineage>
        <taxon>Eukaryota</taxon>
        <taxon>Viridiplantae</taxon>
        <taxon>Streptophyta</taxon>
        <taxon>Embryophyta</taxon>
        <taxon>Tracheophyta</taxon>
        <taxon>Spermatophyta</taxon>
        <taxon>Magnoliopsida</taxon>
        <taxon>eudicotyledons</taxon>
        <taxon>Gunneridae</taxon>
        <taxon>Pentapetalae</taxon>
        <taxon>rosids</taxon>
        <taxon>fabids</taxon>
        <taxon>Rosales</taxon>
        <taxon>Cannabaceae</taxon>
        <taxon>Cannabis</taxon>
    </lineage>
</organism>
<evidence type="ECO:0000313" key="1">
    <source>
        <dbReference type="EMBL" id="KAF4353927.1"/>
    </source>
</evidence>
<sequence>MGKKWSSEEVGGVLAKNVDEEEKKVKKKRKVCPNTIQAHFTQKLLRLIELPELTESLQNYIIRQNPTFLIDSKKPKTPKSPEPKPLFCSHIEDKIKEKILISTSNPSHIIQFSISTAYPTFPNLHKALIKISKLDSSSLIFKTLLFIKTQGTNFKP</sequence>
<name>A0A7J6E692_CANSA</name>
<protein>
    <submittedName>
        <fullName evidence="1">Uncharacterized protein</fullName>
    </submittedName>
</protein>
<evidence type="ECO:0000313" key="2">
    <source>
        <dbReference type="Proteomes" id="UP000525078"/>
    </source>
</evidence>
<dbReference type="Proteomes" id="UP000525078">
    <property type="component" value="Unassembled WGS sequence"/>
</dbReference>
<accession>A0A7J6E692</accession>
<proteinExistence type="predicted"/>
<reference evidence="1 2" key="1">
    <citation type="journal article" date="2020" name="bioRxiv">
        <title>Sequence and annotation of 42 cannabis genomes reveals extensive copy number variation in cannabinoid synthesis and pathogen resistance genes.</title>
        <authorList>
            <person name="Mckernan K.J."/>
            <person name="Helbert Y."/>
            <person name="Kane L.T."/>
            <person name="Ebling H."/>
            <person name="Zhang L."/>
            <person name="Liu B."/>
            <person name="Eaton Z."/>
            <person name="Mclaughlin S."/>
            <person name="Kingan S."/>
            <person name="Baybayan P."/>
            <person name="Concepcion G."/>
            <person name="Jordan M."/>
            <person name="Riva A."/>
            <person name="Barbazuk W."/>
            <person name="Harkins T."/>
        </authorList>
    </citation>
    <scope>NUCLEOTIDE SEQUENCE [LARGE SCALE GENOMIC DNA]</scope>
    <source>
        <strain evidence="2">cv. Jamaican Lion 4</strain>
        <tissue evidence="1">Leaf</tissue>
    </source>
</reference>
<gene>
    <name evidence="1" type="ORF">F8388_008565</name>
</gene>
<dbReference type="EMBL" id="JAATIP010000287">
    <property type="protein sequence ID" value="KAF4353927.1"/>
    <property type="molecule type" value="Genomic_DNA"/>
</dbReference>